<evidence type="ECO:0000256" key="4">
    <source>
        <dbReference type="ARBA" id="ARBA00023004"/>
    </source>
</evidence>
<keyword evidence="4" id="KW-0408">Iron</keyword>
<dbReference type="Gene3D" id="3.40.50.300">
    <property type="entry name" value="P-loop containing nucleotide triphosphate hydrolases"/>
    <property type="match status" value="1"/>
</dbReference>
<dbReference type="HAMAP" id="MF_02040">
    <property type="entry name" value="Mrp_NBP35"/>
    <property type="match status" value="1"/>
</dbReference>
<dbReference type="InterPro" id="IPR033756">
    <property type="entry name" value="YlxH/NBP35"/>
</dbReference>
<dbReference type="GO" id="GO:0016226">
    <property type="term" value="P:iron-sulfur cluster assembly"/>
    <property type="evidence" value="ECO:0007669"/>
    <property type="project" value="InterPro"/>
</dbReference>
<keyword evidence="2" id="KW-0547">Nucleotide-binding</keyword>
<name>A0A0F7SL47_PHARH</name>
<protein>
    <submittedName>
        <fullName evidence="8">Predicted ATPase, nucleotide-binding</fullName>
    </submittedName>
</protein>
<reference evidence="8" key="1">
    <citation type="submission" date="2014-08" db="EMBL/GenBank/DDBJ databases">
        <authorList>
            <person name="Sharma Rahul"/>
            <person name="Thines Marco"/>
        </authorList>
    </citation>
    <scope>NUCLEOTIDE SEQUENCE</scope>
</reference>
<dbReference type="FunFam" id="3.40.50.300:FF:001119">
    <property type="entry name" value="Iron-sulfur cluster carrier protein"/>
    <property type="match status" value="1"/>
</dbReference>
<dbReference type="GO" id="GO:0005524">
    <property type="term" value="F:ATP binding"/>
    <property type="evidence" value="ECO:0007669"/>
    <property type="project" value="UniProtKB-KW"/>
</dbReference>
<proteinExistence type="inferred from homology"/>
<dbReference type="GO" id="GO:0005739">
    <property type="term" value="C:mitochondrion"/>
    <property type="evidence" value="ECO:0007669"/>
    <property type="project" value="TreeGrafter"/>
</dbReference>
<dbReference type="PANTHER" id="PTHR42961:SF2">
    <property type="entry name" value="IRON-SULFUR PROTEIN NUBPL"/>
    <property type="match status" value="1"/>
</dbReference>
<dbReference type="GO" id="GO:0046872">
    <property type="term" value="F:metal ion binding"/>
    <property type="evidence" value="ECO:0007669"/>
    <property type="project" value="UniProtKB-KW"/>
</dbReference>
<dbReference type="EMBL" id="LN483142">
    <property type="protein sequence ID" value="CED82812.1"/>
    <property type="molecule type" value="Genomic_DNA"/>
</dbReference>
<dbReference type="PANTHER" id="PTHR42961">
    <property type="entry name" value="IRON-SULFUR PROTEIN NUBPL"/>
    <property type="match status" value="1"/>
</dbReference>
<evidence type="ECO:0000256" key="6">
    <source>
        <dbReference type="ARBA" id="ARBA00024036"/>
    </source>
</evidence>
<dbReference type="GO" id="GO:0032981">
    <property type="term" value="P:mitochondrial respiratory chain complex I assembly"/>
    <property type="evidence" value="ECO:0007669"/>
    <property type="project" value="TreeGrafter"/>
</dbReference>
<dbReference type="InterPro" id="IPR019591">
    <property type="entry name" value="Mrp/NBP35_ATP-bd"/>
</dbReference>
<evidence type="ECO:0000256" key="1">
    <source>
        <dbReference type="ARBA" id="ARBA00022723"/>
    </source>
</evidence>
<evidence type="ECO:0000256" key="5">
    <source>
        <dbReference type="ARBA" id="ARBA00023014"/>
    </source>
</evidence>
<evidence type="ECO:0000256" key="2">
    <source>
        <dbReference type="ARBA" id="ARBA00022741"/>
    </source>
</evidence>
<dbReference type="InterPro" id="IPR027417">
    <property type="entry name" value="P-loop_NTPase"/>
</dbReference>
<evidence type="ECO:0000256" key="7">
    <source>
        <dbReference type="SAM" id="MobiDB-lite"/>
    </source>
</evidence>
<comment type="similarity">
    <text evidence="6">Belongs to the Mrp/NBP35 ATP-binding proteins family.</text>
</comment>
<sequence>MQSGLVRSSVRSLHAFRSLSLSVPNLSHSNPLGLPSNKDAGNRPPVMPRMGPVRKSRIPGVKKVVVVASGKGGVGKSTVAVNLALSLLLTQPTKRVGVLDLDVFGPSIPKLMGLEGLGEAELTPGGRLVPMTNHGVGTMSMGYLVPESATGENPIVWRGIMVMKAVQQLLFDTDWTSDAHSNTTASTKSSDRPTGRDLDVLVIDMPPGTGDVALSLGQLVIVDGAVIVSTPQDIALIDARKGVGLFKKLSIPIFGLLLNMSHLPTTPPIYPFGPPDKFHQAARELNLPVLGDLPLVPEVSAGGDSGRPVVLLEAPHVDRKETNNEHDEGVRMVKREMSRLAEKVWAGLGY</sequence>
<dbReference type="GO" id="GO:0140663">
    <property type="term" value="F:ATP-dependent FeS chaperone activity"/>
    <property type="evidence" value="ECO:0007669"/>
    <property type="project" value="InterPro"/>
</dbReference>
<dbReference type="InterPro" id="IPR044304">
    <property type="entry name" value="NUBPL-like"/>
</dbReference>
<dbReference type="CDD" id="cd02037">
    <property type="entry name" value="Mrp_NBP35"/>
    <property type="match status" value="1"/>
</dbReference>
<evidence type="ECO:0000256" key="3">
    <source>
        <dbReference type="ARBA" id="ARBA00022840"/>
    </source>
</evidence>
<dbReference type="SUPFAM" id="SSF52540">
    <property type="entry name" value="P-loop containing nucleoside triphosphate hydrolases"/>
    <property type="match status" value="1"/>
</dbReference>
<keyword evidence="5" id="KW-0411">Iron-sulfur</keyword>
<keyword evidence="1" id="KW-0479">Metal-binding</keyword>
<keyword evidence="3" id="KW-0067">ATP-binding</keyword>
<evidence type="ECO:0000313" key="8">
    <source>
        <dbReference type="EMBL" id="CED82812.1"/>
    </source>
</evidence>
<dbReference type="AlphaFoldDB" id="A0A0F7SL47"/>
<dbReference type="GO" id="GO:0051539">
    <property type="term" value="F:4 iron, 4 sulfur cluster binding"/>
    <property type="evidence" value="ECO:0007669"/>
    <property type="project" value="TreeGrafter"/>
</dbReference>
<accession>A0A0F7SL47</accession>
<organism evidence="8">
    <name type="scientific">Phaffia rhodozyma</name>
    <name type="common">Yeast</name>
    <name type="synonym">Xanthophyllomyces dendrorhous</name>
    <dbReference type="NCBI Taxonomy" id="264483"/>
    <lineage>
        <taxon>Eukaryota</taxon>
        <taxon>Fungi</taxon>
        <taxon>Dikarya</taxon>
        <taxon>Basidiomycota</taxon>
        <taxon>Agaricomycotina</taxon>
        <taxon>Tremellomycetes</taxon>
        <taxon>Cystofilobasidiales</taxon>
        <taxon>Mrakiaceae</taxon>
        <taxon>Phaffia</taxon>
    </lineage>
</organism>
<feature type="region of interest" description="Disordered" evidence="7">
    <location>
        <begin position="27"/>
        <end position="54"/>
    </location>
</feature>
<dbReference type="Pfam" id="PF10609">
    <property type="entry name" value="ParA"/>
    <property type="match status" value="2"/>
</dbReference>